<comment type="caution">
    <text evidence="2">The sequence shown here is derived from an EMBL/GenBank/DDBJ whole genome shotgun (WGS) entry which is preliminary data.</text>
</comment>
<proteinExistence type="predicted"/>
<accession>A0ABQ9EYM3</accession>
<sequence length="274" mass="31085">MPLSFKSIKCMIMSDRKNCSSSDSEHSKTLDIINKLSKKYLNKDNEYDGDAENTTEGSESSGSTGSIDAYEFDEEDVMDVSPKLSVKYTNKKKQQKRKPDIEKKSSKKQPLKNSDIVNKQKYVESQVSGKIPLLNAKDTSTPSTEVRSRRKRGNDAFGFGEPVHSILPEISPVQKVDPVTPLSDYASMDTIPSISFDDSSIMKDNSIVKDSQFQLFSMEEDEDFSLNRSSSKTYKVQKKKQPKKKVVQNPKVEKMLVEMNTKFEEIEKFELSIE</sequence>
<protein>
    <submittedName>
        <fullName evidence="2">Uncharacterized protein</fullName>
    </submittedName>
</protein>
<name>A0ABQ9EYM3_TEGGR</name>
<feature type="compositionally biased region" description="Basic residues" evidence="1">
    <location>
        <begin position="235"/>
        <end position="246"/>
    </location>
</feature>
<feature type="region of interest" description="Disordered" evidence="1">
    <location>
        <begin position="227"/>
        <end position="247"/>
    </location>
</feature>
<feature type="region of interest" description="Disordered" evidence="1">
    <location>
        <begin position="43"/>
        <end position="119"/>
    </location>
</feature>
<gene>
    <name evidence="2" type="ORF">KUTeg_013586</name>
</gene>
<dbReference type="EMBL" id="JARBDR010000657">
    <property type="protein sequence ID" value="KAJ8308712.1"/>
    <property type="molecule type" value="Genomic_DNA"/>
</dbReference>
<organism evidence="2 3">
    <name type="scientific">Tegillarca granosa</name>
    <name type="common">Malaysian cockle</name>
    <name type="synonym">Anadara granosa</name>
    <dbReference type="NCBI Taxonomy" id="220873"/>
    <lineage>
        <taxon>Eukaryota</taxon>
        <taxon>Metazoa</taxon>
        <taxon>Spiralia</taxon>
        <taxon>Lophotrochozoa</taxon>
        <taxon>Mollusca</taxon>
        <taxon>Bivalvia</taxon>
        <taxon>Autobranchia</taxon>
        <taxon>Pteriomorphia</taxon>
        <taxon>Arcoida</taxon>
        <taxon>Arcoidea</taxon>
        <taxon>Arcidae</taxon>
        <taxon>Tegillarca</taxon>
    </lineage>
</organism>
<evidence type="ECO:0000313" key="3">
    <source>
        <dbReference type="Proteomes" id="UP001217089"/>
    </source>
</evidence>
<evidence type="ECO:0000313" key="2">
    <source>
        <dbReference type="EMBL" id="KAJ8308712.1"/>
    </source>
</evidence>
<keyword evidence="3" id="KW-1185">Reference proteome</keyword>
<feature type="compositionally biased region" description="Low complexity" evidence="1">
    <location>
        <begin position="54"/>
        <end position="66"/>
    </location>
</feature>
<dbReference type="Proteomes" id="UP001217089">
    <property type="component" value="Unassembled WGS sequence"/>
</dbReference>
<reference evidence="2 3" key="1">
    <citation type="submission" date="2022-12" db="EMBL/GenBank/DDBJ databases">
        <title>Chromosome-level genome of Tegillarca granosa.</title>
        <authorList>
            <person name="Kim J."/>
        </authorList>
    </citation>
    <scope>NUCLEOTIDE SEQUENCE [LARGE SCALE GENOMIC DNA]</scope>
    <source>
        <strain evidence="2">Teg-2019</strain>
        <tissue evidence="2">Adductor muscle</tissue>
    </source>
</reference>
<feature type="region of interest" description="Disordered" evidence="1">
    <location>
        <begin position="133"/>
        <end position="160"/>
    </location>
</feature>
<evidence type="ECO:0000256" key="1">
    <source>
        <dbReference type="SAM" id="MobiDB-lite"/>
    </source>
</evidence>